<accession>A0ACC3TA04</accession>
<keyword evidence="1" id="KW-0378">Hydrolase</keyword>
<organism evidence="1 2">
    <name type="scientific">Lipomyces kononenkoae</name>
    <name type="common">Yeast</name>
    <dbReference type="NCBI Taxonomy" id="34357"/>
    <lineage>
        <taxon>Eukaryota</taxon>
        <taxon>Fungi</taxon>
        <taxon>Dikarya</taxon>
        <taxon>Ascomycota</taxon>
        <taxon>Saccharomycotina</taxon>
        <taxon>Lipomycetes</taxon>
        <taxon>Lipomycetales</taxon>
        <taxon>Lipomycetaceae</taxon>
        <taxon>Lipomyces</taxon>
    </lineage>
</organism>
<sequence length="1031" mass="116138">MVCFEDIENPATIHRSRLPTRAYSIPDTSILLNGSWKFYYAPSPTAAPTPDTPVNNEWSDVLVPGHWQLQGMGRPQYTNIIYPFPVDPPYVPSQNPTGVYERKFTLPSSWSKGSQIRIRFDGVDSAYHVIVNGVEMGFSKGSRNSSEYDITDVVKFEHENLIRVYVYQWSDGSYLEDQDQWWLSGIFRDVTLLAFDPDGHIEDFTVVTEVSGCSAFVHLAITTARLQYPASLKVEVRNTEMVNGTAVDVHPSDPTYKLIVPIPNALLWTAETPNLYNLKIELLNAKRGRIHKVEQRIGLRDVRLRDGNITVNGKAIQFRGVNRHDHHPLFGRAVPLDFIKRDLLLMKRHNINAVRCSHYPNDPRFYAMCDELGLWVIDETDLECHGFWDVVFGAEDIPQDMTYEKRNALVFPRAANFLSNNPEWEAAYLDRARQMVLRDRNRPSVVIWSLGNESFYGRNHAAMYKLIKELDPTRLVHYEGDIEAKTADMFSVMYPSVGKLEDFATKHGDNFEKPLILCEYAHAMGNGPGSLKEYLHMFRKFRILQGGFIREWANHGLKRVNSDEGIEFYGYGGDFGEYPHDGTFVMDGLCFSDHTPTAGLVELKKAYEPVLVALKDGKIEITNVYDFVGLERLEATWHAASYSAFDVKSEPNLIGSGLLDIPIVPAGSTVSVPVPAIKLVERASEVWLTIRFSLKEPTVWADAGFEISWAQFQIANSRSKPAIPTKPAFQSVASIKETAGWLSVTCSSFRFEVNKRIARIATWSVDGTDILTPQSNLLTFWRAPIDNDHPVDKPYWQKYGLDHLVDRVCRVDTSTANGILTVETVTDIAPPGLGWKFVAKVTYVLSAPDFLRIKTTITPKSHSRNMLPKYIPRIGWEFSLSKDVAADGDGIVSWFGKGPGESYADKCDAARIGIFEMAIKDLDVTYEVPQENGNRMGTRWAYIRSSSASKKGLAVNASTEFGLKVSNKIAGLEAAKHPYQVVPNQDWILRVDYAQHGLGTQACGPGVLEPYRLKMSETGWEFEVELKVIEA</sequence>
<dbReference type="EMBL" id="MU971340">
    <property type="protein sequence ID" value="KAK9240395.1"/>
    <property type="molecule type" value="Genomic_DNA"/>
</dbReference>
<keyword evidence="2" id="KW-1185">Reference proteome</keyword>
<evidence type="ECO:0000313" key="1">
    <source>
        <dbReference type="EMBL" id="KAK9240395.1"/>
    </source>
</evidence>
<comment type="caution">
    <text evidence="1">The sequence shown here is derived from an EMBL/GenBank/DDBJ whole genome shotgun (WGS) entry which is preliminary data.</text>
</comment>
<protein>
    <submittedName>
        <fullName evidence="1">Glycosyl hydrolases family 2, TIM barrel domain-containing protein</fullName>
    </submittedName>
</protein>
<evidence type="ECO:0000313" key="2">
    <source>
        <dbReference type="Proteomes" id="UP001433508"/>
    </source>
</evidence>
<name>A0ACC3TA04_LIPKO</name>
<proteinExistence type="predicted"/>
<gene>
    <name evidence="1" type="ORF">V1525DRAFT_395848</name>
</gene>
<dbReference type="Proteomes" id="UP001433508">
    <property type="component" value="Unassembled WGS sequence"/>
</dbReference>
<reference evidence="2" key="1">
    <citation type="journal article" date="2024" name="Front. Bioeng. Biotechnol.">
        <title>Genome-scale model development and genomic sequencing of the oleaginous clade Lipomyces.</title>
        <authorList>
            <person name="Czajka J.J."/>
            <person name="Han Y."/>
            <person name="Kim J."/>
            <person name="Mondo S.J."/>
            <person name="Hofstad B.A."/>
            <person name="Robles A."/>
            <person name="Haridas S."/>
            <person name="Riley R."/>
            <person name="LaButti K."/>
            <person name="Pangilinan J."/>
            <person name="Andreopoulos W."/>
            <person name="Lipzen A."/>
            <person name="Yan J."/>
            <person name="Wang M."/>
            <person name="Ng V."/>
            <person name="Grigoriev I.V."/>
            <person name="Spatafora J.W."/>
            <person name="Magnuson J.K."/>
            <person name="Baker S.E."/>
            <person name="Pomraning K.R."/>
        </authorList>
    </citation>
    <scope>NUCLEOTIDE SEQUENCE [LARGE SCALE GENOMIC DNA]</scope>
    <source>
        <strain evidence="2">CBS 7786</strain>
    </source>
</reference>